<evidence type="ECO:0000256" key="1">
    <source>
        <dbReference type="SAM" id="Phobius"/>
    </source>
</evidence>
<feature type="transmembrane region" description="Helical" evidence="1">
    <location>
        <begin position="12"/>
        <end position="40"/>
    </location>
</feature>
<name>A0A2V2BRN4_9EURY</name>
<accession>A0A2V2BRN4</accession>
<sequence>MITTDDYKYAIAIMGGILILIYPDLVAYIVGLGLIIYGVLKIIEN</sequence>
<keyword evidence="1" id="KW-1133">Transmembrane helix</keyword>
<dbReference type="Proteomes" id="UP000246004">
    <property type="component" value="Unassembled WGS sequence"/>
</dbReference>
<evidence type="ECO:0008006" key="4">
    <source>
        <dbReference type="Google" id="ProtNLM"/>
    </source>
</evidence>
<reference evidence="2 3" key="1">
    <citation type="submission" date="2016-04" db="EMBL/GenBank/DDBJ databases">
        <title>Genome sequence of Methanosphaera cuniculi DSM 4103.</title>
        <authorList>
            <person name="Poehlein A."/>
            <person name="Seedorf H."/>
            <person name="Daniel R."/>
        </authorList>
    </citation>
    <scope>NUCLEOTIDE SEQUENCE [LARGE SCALE GENOMIC DNA]</scope>
    <source>
        <strain evidence="2 3">DSM 4103</strain>
    </source>
</reference>
<proteinExistence type="predicted"/>
<gene>
    <name evidence="2" type="ORF">MSCUN_03620</name>
</gene>
<keyword evidence="1" id="KW-0472">Membrane</keyword>
<organism evidence="2 3">
    <name type="scientific">Methanosphaera cuniculi</name>
    <dbReference type="NCBI Taxonomy" id="1077256"/>
    <lineage>
        <taxon>Archaea</taxon>
        <taxon>Methanobacteriati</taxon>
        <taxon>Methanobacteriota</taxon>
        <taxon>Methanomada group</taxon>
        <taxon>Methanobacteria</taxon>
        <taxon>Methanobacteriales</taxon>
        <taxon>Methanobacteriaceae</taxon>
        <taxon>Methanosphaera</taxon>
    </lineage>
</organism>
<protein>
    <recommendedName>
        <fullName evidence="4">DUF3096 domain-containing protein</fullName>
    </recommendedName>
</protein>
<comment type="caution">
    <text evidence="2">The sequence shown here is derived from an EMBL/GenBank/DDBJ whole genome shotgun (WGS) entry which is preliminary data.</text>
</comment>
<evidence type="ECO:0000313" key="3">
    <source>
        <dbReference type="Proteomes" id="UP000246004"/>
    </source>
</evidence>
<dbReference type="EMBL" id="LWMS01000010">
    <property type="protein sequence ID" value="PWL08649.1"/>
    <property type="molecule type" value="Genomic_DNA"/>
</dbReference>
<evidence type="ECO:0000313" key="2">
    <source>
        <dbReference type="EMBL" id="PWL08649.1"/>
    </source>
</evidence>
<dbReference type="RefSeq" id="WP_109582950.1">
    <property type="nucleotide sequence ID" value="NZ_CAUHCB010000013.1"/>
</dbReference>
<keyword evidence="1" id="KW-0812">Transmembrane</keyword>
<dbReference type="AlphaFoldDB" id="A0A2V2BRN4"/>